<keyword evidence="4" id="KW-0249">Electron transport</keyword>
<evidence type="ECO:0000256" key="3">
    <source>
        <dbReference type="ARBA" id="ARBA00022692"/>
    </source>
</evidence>
<evidence type="ECO:0000256" key="4">
    <source>
        <dbReference type="ARBA" id="ARBA00022982"/>
    </source>
</evidence>
<keyword evidence="5 7" id="KW-1133">Transmembrane helix</keyword>
<dbReference type="GO" id="GO:0016491">
    <property type="term" value="F:oxidoreductase activity"/>
    <property type="evidence" value="ECO:0007669"/>
    <property type="project" value="UniProtKB-UniRule"/>
</dbReference>
<dbReference type="GO" id="GO:0016020">
    <property type="term" value="C:membrane"/>
    <property type="evidence" value="ECO:0007669"/>
    <property type="project" value="UniProtKB-SubCell"/>
</dbReference>
<keyword evidence="3 7" id="KW-0812">Transmembrane</keyword>
<dbReference type="AlphaFoldDB" id="A0A5N7A9U1"/>
<dbReference type="InterPro" id="IPR005798">
    <property type="entry name" value="Cyt_b/b6_C"/>
</dbReference>
<sequence>MSRPPPGLVPGWIWFETTAIFRHPFLALRIGKLSNFSCFLAFFLALLILFVLVLWAAFL</sequence>
<dbReference type="PROSITE" id="PS51003">
    <property type="entry name" value="CYTB_CTER"/>
    <property type="match status" value="1"/>
</dbReference>
<keyword evidence="6 7" id="KW-0472">Membrane</keyword>
<evidence type="ECO:0000256" key="5">
    <source>
        <dbReference type="ARBA" id="ARBA00022989"/>
    </source>
</evidence>
<comment type="subcellular location">
    <subcellularLocation>
        <location evidence="1">Membrane</location>
        <topology evidence="1">Multi-pass membrane protein</topology>
    </subcellularLocation>
</comment>
<name>A0A5N7A9U1_9EURO</name>
<evidence type="ECO:0000259" key="8">
    <source>
        <dbReference type="PROSITE" id="PS51003"/>
    </source>
</evidence>
<evidence type="ECO:0000256" key="1">
    <source>
        <dbReference type="ARBA" id="ARBA00004141"/>
    </source>
</evidence>
<protein>
    <recommendedName>
        <fullName evidence="8">Cytochrome b/b6 C-terminal region profile domain-containing protein</fullName>
    </recommendedName>
</protein>
<keyword evidence="2" id="KW-0813">Transport</keyword>
<dbReference type="GO" id="GO:0022900">
    <property type="term" value="P:electron transport chain"/>
    <property type="evidence" value="ECO:0007669"/>
    <property type="project" value="UniProtKB-UniRule"/>
</dbReference>
<accession>A0A5N7A9U1</accession>
<dbReference type="GO" id="GO:0009055">
    <property type="term" value="F:electron transfer activity"/>
    <property type="evidence" value="ECO:0007669"/>
    <property type="project" value="InterPro"/>
</dbReference>
<evidence type="ECO:0000256" key="6">
    <source>
        <dbReference type="ARBA" id="ARBA00023136"/>
    </source>
</evidence>
<evidence type="ECO:0000256" key="7">
    <source>
        <dbReference type="SAM" id="Phobius"/>
    </source>
</evidence>
<reference evidence="9 10" key="1">
    <citation type="submission" date="2019-04" db="EMBL/GenBank/DDBJ databases">
        <title>Friends and foes A comparative genomics studyof 23 Aspergillus species from section Flavi.</title>
        <authorList>
            <consortium name="DOE Joint Genome Institute"/>
            <person name="Kjaerbolling I."/>
            <person name="Vesth T."/>
            <person name="Frisvad J.C."/>
            <person name="Nybo J.L."/>
            <person name="Theobald S."/>
            <person name="Kildgaard S."/>
            <person name="Isbrandt T."/>
            <person name="Kuo A."/>
            <person name="Sato A."/>
            <person name="Lyhne E.K."/>
            <person name="Kogle M.E."/>
            <person name="Wiebenga A."/>
            <person name="Kun R.S."/>
            <person name="Lubbers R.J."/>
            <person name="Makela M.R."/>
            <person name="Barry K."/>
            <person name="Chovatia M."/>
            <person name="Clum A."/>
            <person name="Daum C."/>
            <person name="Haridas S."/>
            <person name="He G."/>
            <person name="LaButti K."/>
            <person name="Lipzen A."/>
            <person name="Mondo S."/>
            <person name="Riley R."/>
            <person name="Salamov A."/>
            <person name="Simmons B.A."/>
            <person name="Magnuson J.K."/>
            <person name="Henrissat B."/>
            <person name="Mortensen U.H."/>
            <person name="Larsen T.O."/>
            <person name="Devries R.P."/>
            <person name="Grigoriev I.V."/>
            <person name="Machida M."/>
            <person name="Baker S.E."/>
            <person name="Andersen M.R."/>
        </authorList>
    </citation>
    <scope>NUCLEOTIDE SEQUENCE [LARGE SCALE GENOMIC DNA]</scope>
    <source>
        <strain evidence="9 10">CBS 763.97</strain>
    </source>
</reference>
<evidence type="ECO:0000256" key="2">
    <source>
        <dbReference type="ARBA" id="ARBA00022448"/>
    </source>
</evidence>
<feature type="transmembrane region" description="Helical" evidence="7">
    <location>
        <begin position="38"/>
        <end position="58"/>
    </location>
</feature>
<dbReference type="RefSeq" id="XP_031929566.1">
    <property type="nucleotide sequence ID" value="XM_032066268.1"/>
</dbReference>
<dbReference type="Proteomes" id="UP000326268">
    <property type="component" value="Unassembled WGS sequence"/>
</dbReference>
<proteinExistence type="predicted"/>
<evidence type="ECO:0000313" key="9">
    <source>
        <dbReference type="EMBL" id="KAE8366485.1"/>
    </source>
</evidence>
<evidence type="ECO:0000313" key="10">
    <source>
        <dbReference type="Proteomes" id="UP000326268"/>
    </source>
</evidence>
<dbReference type="GeneID" id="43650714"/>
<gene>
    <name evidence="9" type="ORF">BDV27DRAFT_125187</name>
</gene>
<keyword evidence="10" id="KW-1185">Reference proteome</keyword>
<dbReference type="EMBL" id="ML737612">
    <property type="protein sequence ID" value="KAE8366485.1"/>
    <property type="molecule type" value="Genomic_DNA"/>
</dbReference>
<feature type="domain" description="Cytochrome b/b6 C-terminal region profile" evidence="8">
    <location>
        <begin position="1"/>
        <end position="59"/>
    </location>
</feature>
<organism evidence="9 10">
    <name type="scientific">Aspergillus caelatus</name>
    <dbReference type="NCBI Taxonomy" id="61420"/>
    <lineage>
        <taxon>Eukaryota</taxon>
        <taxon>Fungi</taxon>
        <taxon>Dikarya</taxon>
        <taxon>Ascomycota</taxon>
        <taxon>Pezizomycotina</taxon>
        <taxon>Eurotiomycetes</taxon>
        <taxon>Eurotiomycetidae</taxon>
        <taxon>Eurotiales</taxon>
        <taxon>Aspergillaceae</taxon>
        <taxon>Aspergillus</taxon>
        <taxon>Aspergillus subgen. Circumdati</taxon>
    </lineage>
</organism>